<feature type="region of interest" description="Disordered" evidence="1">
    <location>
        <begin position="1"/>
        <end position="21"/>
    </location>
</feature>
<reference evidence="2" key="1">
    <citation type="submission" date="2015-07" db="EMBL/GenBank/DDBJ databases">
        <title>MeaNS - Measles Nucleotide Surveillance Program.</title>
        <authorList>
            <person name="Tran T."/>
            <person name="Druce J."/>
        </authorList>
    </citation>
    <scope>NUCLEOTIDE SEQUENCE</scope>
    <source>
        <strain evidence="2">UCB-OBI-ISO-001</strain>
        <tissue evidence="2">Gonad</tissue>
    </source>
</reference>
<dbReference type="AlphaFoldDB" id="A0A0L8HXA7"/>
<evidence type="ECO:0000313" key="2">
    <source>
        <dbReference type="EMBL" id="KOF93873.1"/>
    </source>
</evidence>
<name>A0A0L8HXA7_OCTBM</name>
<dbReference type="EMBL" id="KQ417078">
    <property type="protein sequence ID" value="KOF93873.1"/>
    <property type="molecule type" value="Genomic_DNA"/>
</dbReference>
<protein>
    <submittedName>
        <fullName evidence="2">Uncharacterized protein</fullName>
    </submittedName>
</protein>
<sequence length="62" mass="7140">SGSNCLHTHNHTHTHTHTQTNTNTLLSPCLTVFLINKQDTDSLTYMHTLTRTHTHKLKKYTL</sequence>
<gene>
    <name evidence="2" type="ORF">OCBIM_22003305mg</name>
</gene>
<organism evidence="2">
    <name type="scientific">Octopus bimaculoides</name>
    <name type="common">California two-spotted octopus</name>
    <dbReference type="NCBI Taxonomy" id="37653"/>
    <lineage>
        <taxon>Eukaryota</taxon>
        <taxon>Metazoa</taxon>
        <taxon>Spiralia</taxon>
        <taxon>Lophotrochozoa</taxon>
        <taxon>Mollusca</taxon>
        <taxon>Cephalopoda</taxon>
        <taxon>Coleoidea</taxon>
        <taxon>Octopodiformes</taxon>
        <taxon>Octopoda</taxon>
        <taxon>Incirrata</taxon>
        <taxon>Octopodidae</taxon>
        <taxon>Octopus</taxon>
    </lineage>
</organism>
<proteinExistence type="predicted"/>
<evidence type="ECO:0000256" key="1">
    <source>
        <dbReference type="SAM" id="MobiDB-lite"/>
    </source>
</evidence>
<feature type="non-terminal residue" evidence="2">
    <location>
        <position position="1"/>
    </location>
</feature>
<accession>A0A0L8HXA7</accession>